<dbReference type="InterPro" id="IPR016181">
    <property type="entry name" value="Acyl_CoA_acyltransferase"/>
</dbReference>
<organism evidence="1 2">
    <name type="scientific">Venturia effusa</name>
    <dbReference type="NCBI Taxonomy" id="50376"/>
    <lineage>
        <taxon>Eukaryota</taxon>
        <taxon>Fungi</taxon>
        <taxon>Dikarya</taxon>
        <taxon>Ascomycota</taxon>
        <taxon>Pezizomycotina</taxon>
        <taxon>Dothideomycetes</taxon>
        <taxon>Pleosporomycetidae</taxon>
        <taxon>Venturiales</taxon>
        <taxon>Venturiaceae</taxon>
        <taxon>Venturia</taxon>
    </lineage>
</organism>
<evidence type="ECO:0000313" key="1">
    <source>
        <dbReference type="EMBL" id="QDS68813.1"/>
    </source>
</evidence>
<proteinExistence type="predicted"/>
<dbReference type="OrthoDB" id="2019666at2759"/>
<gene>
    <name evidence="1" type="ORF">FKW77_006226</name>
</gene>
<reference evidence="1 2" key="1">
    <citation type="submission" date="2019-07" db="EMBL/GenBank/DDBJ databases">
        <title>Finished genome of Venturia effusa.</title>
        <authorList>
            <person name="Young C.A."/>
            <person name="Cox M.P."/>
            <person name="Ganley A.R.D."/>
            <person name="David W.J."/>
        </authorList>
    </citation>
    <scope>NUCLEOTIDE SEQUENCE [LARGE SCALE GENOMIC DNA]</scope>
    <source>
        <strain evidence="2">albino</strain>
    </source>
</reference>
<dbReference type="AlphaFoldDB" id="A0A517KZJ9"/>
<dbReference type="SUPFAM" id="SSF55729">
    <property type="entry name" value="Acyl-CoA N-acyltransferases (Nat)"/>
    <property type="match status" value="1"/>
</dbReference>
<name>A0A517KZJ9_9PEZI</name>
<evidence type="ECO:0000313" key="2">
    <source>
        <dbReference type="Proteomes" id="UP000316270"/>
    </source>
</evidence>
<dbReference type="EMBL" id="CP042186">
    <property type="protein sequence ID" value="QDS68813.1"/>
    <property type="molecule type" value="Genomic_DNA"/>
</dbReference>
<protein>
    <recommendedName>
        <fullName evidence="3">N-acetyltransferase domain-containing protein</fullName>
    </recommendedName>
</protein>
<evidence type="ECO:0008006" key="3">
    <source>
        <dbReference type="Google" id="ProtNLM"/>
    </source>
</evidence>
<dbReference type="Gene3D" id="3.40.630.30">
    <property type="match status" value="1"/>
</dbReference>
<dbReference type="Proteomes" id="UP000316270">
    <property type="component" value="Chromosome 2"/>
</dbReference>
<dbReference type="STRING" id="50376.A0A517KZJ9"/>
<keyword evidence="2" id="KW-1185">Reference proteome</keyword>
<accession>A0A517KZJ9</accession>
<dbReference type="CDD" id="cd04301">
    <property type="entry name" value="NAT_SF"/>
    <property type="match status" value="1"/>
</dbReference>
<sequence>MRGNCLVPAYEDLPGKARSSVQSNPTVSLHQHFQSVKLRISQISTSLDNLSATFDLLPYVLSMKPSHKSVAFVLQPQIRTVAPRPWRRVITSNVEKTVYEAFHTDEGITDELLQEAAKFFSENYGVWDKQAPEKVGTFAKAGAPVRLSKGKLRNEYLPSGISSYARVFVDGILAGNALACRWSIGGKTVCWITQLVVHRDYRERGLARGLLDQINRDGSDIYGVMSSHPAACLAAARAFGNSIDNISLDFMKAHAESIMKVSPVEYVRDAKLAGSLFDSKDTTGRVCCVNSGFFVDHREPLEALAWVRDTMEWPLGDLFDGHEYLLILEARRRSRSRSNSGRRNVAA</sequence>